<sequence length="66" mass="6684">MAVETVVGNPVPYPGLIGVASWGSLGGGSALVGVVVVTGACVFSLHAALCQCFLASVLHSKSKRKW</sequence>
<keyword evidence="2" id="KW-1185">Reference proteome</keyword>
<protein>
    <submittedName>
        <fullName evidence="1">Uncharacterized protein</fullName>
    </submittedName>
</protein>
<evidence type="ECO:0000313" key="2">
    <source>
        <dbReference type="Proteomes" id="UP000324222"/>
    </source>
</evidence>
<comment type="caution">
    <text evidence="1">The sequence shown here is derived from an EMBL/GenBank/DDBJ whole genome shotgun (WGS) entry which is preliminary data.</text>
</comment>
<organism evidence="1 2">
    <name type="scientific">Portunus trituberculatus</name>
    <name type="common">Swimming crab</name>
    <name type="synonym">Neptunus trituberculatus</name>
    <dbReference type="NCBI Taxonomy" id="210409"/>
    <lineage>
        <taxon>Eukaryota</taxon>
        <taxon>Metazoa</taxon>
        <taxon>Ecdysozoa</taxon>
        <taxon>Arthropoda</taxon>
        <taxon>Crustacea</taxon>
        <taxon>Multicrustacea</taxon>
        <taxon>Malacostraca</taxon>
        <taxon>Eumalacostraca</taxon>
        <taxon>Eucarida</taxon>
        <taxon>Decapoda</taxon>
        <taxon>Pleocyemata</taxon>
        <taxon>Brachyura</taxon>
        <taxon>Eubrachyura</taxon>
        <taxon>Portunoidea</taxon>
        <taxon>Portunidae</taxon>
        <taxon>Portuninae</taxon>
        <taxon>Portunus</taxon>
    </lineage>
</organism>
<dbReference type="EMBL" id="VSRR010002102">
    <property type="protein sequence ID" value="MPC29616.1"/>
    <property type="molecule type" value="Genomic_DNA"/>
</dbReference>
<dbReference type="Proteomes" id="UP000324222">
    <property type="component" value="Unassembled WGS sequence"/>
</dbReference>
<reference evidence="1 2" key="1">
    <citation type="submission" date="2019-05" db="EMBL/GenBank/DDBJ databases">
        <title>Another draft genome of Portunus trituberculatus and its Hox gene families provides insights of decapod evolution.</title>
        <authorList>
            <person name="Jeong J.-H."/>
            <person name="Song I."/>
            <person name="Kim S."/>
            <person name="Choi T."/>
            <person name="Kim D."/>
            <person name="Ryu S."/>
            <person name="Kim W."/>
        </authorList>
    </citation>
    <scope>NUCLEOTIDE SEQUENCE [LARGE SCALE GENOMIC DNA]</scope>
    <source>
        <tissue evidence="1">Muscle</tissue>
    </source>
</reference>
<proteinExistence type="predicted"/>
<accession>A0A5B7E8S8</accession>
<evidence type="ECO:0000313" key="1">
    <source>
        <dbReference type="EMBL" id="MPC29616.1"/>
    </source>
</evidence>
<gene>
    <name evidence="1" type="ORF">E2C01_022856</name>
</gene>
<dbReference type="AlphaFoldDB" id="A0A5B7E8S8"/>
<name>A0A5B7E8S8_PORTR</name>